<organism evidence="3 4">
    <name type="scientific">Arthrospiribacter ruber</name>
    <dbReference type="NCBI Taxonomy" id="2487934"/>
    <lineage>
        <taxon>Bacteria</taxon>
        <taxon>Pseudomonadati</taxon>
        <taxon>Bacteroidota</taxon>
        <taxon>Cytophagia</taxon>
        <taxon>Cytophagales</taxon>
        <taxon>Cyclobacteriaceae</taxon>
        <taxon>Arthrospiribacter</taxon>
    </lineage>
</organism>
<dbReference type="GO" id="GO:0008270">
    <property type="term" value="F:zinc ion binding"/>
    <property type="evidence" value="ECO:0007669"/>
    <property type="project" value="InterPro"/>
</dbReference>
<comment type="caution">
    <text evidence="3">The sequence shown here is derived from an EMBL/GenBank/DDBJ whole genome shotgun (WGS) entry which is preliminary data.</text>
</comment>
<feature type="chain" id="PRO_5037692539" evidence="1">
    <location>
        <begin position="22"/>
        <end position="853"/>
    </location>
</feature>
<dbReference type="RefSeq" id="WP_219288020.1">
    <property type="nucleotide sequence ID" value="NZ_RPHB01000003.1"/>
</dbReference>
<dbReference type="GO" id="GO:0004181">
    <property type="term" value="F:metallocarboxypeptidase activity"/>
    <property type="evidence" value="ECO:0007669"/>
    <property type="project" value="InterPro"/>
</dbReference>
<evidence type="ECO:0000256" key="1">
    <source>
        <dbReference type="SAM" id="SignalP"/>
    </source>
</evidence>
<feature type="signal peptide" evidence="1">
    <location>
        <begin position="1"/>
        <end position="21"/>
    </location>
</feature>
<keyword evidence="3" id="KW-0121">Carboxypeptidase</keyword>
<dbReference type="CDD" id="cd06238">
    <property type="entry name" value="M14-like"/>
    <property type="match status" value="1"/>
</dbReference>
<name>A0A951IV60_9BACT</name>
<gene>
    <name evidence="3" type="ORF">EGN73_07780</name>
</gene>
<feature type="domain" description="Peptidase M14" evidence="2">
    <location>
        <begin position="54"/>
        <end position="336"/>
    </location>
</feature>
<evidence type="ECO:0000313" key="3">
    <source>
        <dbReference type="EMBL" id="MBW3467715.1"/>
    </source>
</evidence>
<keyword evidence="4" id="KW-1185">Reference proteome</keyword>
<proteinExistence type="predicted"/>
<dbReference type="SMART" id="SM00631">
    <property type="entry name" value="Zn_pept"/>
    <property type="match status" value="1"/>
</dbReference>
<dbReference type="EMBL" id="RPHB01000003">
    <property type="protein sequence ID" value="MBW3467715.1"/>
    <property type="molecule type" value="Genomic_DNA"/>
</dbReference>
<keyword evidence="3" id="KW-0645">Protease</keyword>
<dbReference type="AlphaFoldDB" id="A0A951IV60"/>
<accession>A0A951IV60</accession>
<evidence type="ECO:0000313" key="4">
    <source>
        <dbReference type="Proteomes" id="UP000727490"/>
    </source>
</evidence>
<dbReference type="CDD" id="cd03143">
    <property type="entry name" value="A4_beta-galactosidase_middle_domain"/>
    <property type="match status" value="1"/>
</dbReference>
<keyword evidence="3" id="KW-0378">Hydrolase</keyword>
<keyword evidence="1" id="KW-0732">Signal</keyword>
<dbReference type="Pfam" id="PF00246">
    <property type="entry name" value="Peptidase_M14"/>
    <property type="match status" value="1"/>
</dbReference>
<protein>
    <submittedName>
        <fullName evidence="3">Zinc carboxypeptidase</fullName>
    </submittedName>
</protein>
<sequence>MNTRLFSLVTLMLLILGQANAQNKLSDYLPEGYTYDPSVPTPKEVLGFEVGDWHATHDQVVNYMKAVAEASDRVTFEIIGRTYEMRPQTVLTITSPANHGRIDEIREERKKLRDPDASVDLENIPLVMWAGYSVHGNEPSAVNAALLAAYHFAAANEVADDLENIVILLDPAMNPDGVNRFASWVNTHKSYTLNADPNSREFNEAWPRGRTNHYWFDLNRDWLPAQHPESRNRVAKFQDWYPNIQLDHHEMGTNSTFFFQPGIPARNHPLTPKKNFTLTEKIGQYHAKFLDKIGSLYYSQESFDDFYYGKGSTYPDVQGSIGILFEQASSRGHVQESIYGPLTFAFTIKNQFVTTLSSFEAAKEMRVELNTYMKDFYRQVKSEYEEDSNKAYIFGATEDAGRTFHLADMILQHDTEVFSLQEDITVNGVEFKKDKAFIVPLNQPQYRLIKSMFETRTTFEDSLFYDVSAWTMPMAFNLDFMALSSRILNLASVEKVSKGLQLQEGKVIGESGAFSYIFAWGEYYAPKALYALMDKGYLTRVAHEEITTPEGVKMGRGSILVSKGQSKVSDESFFEDLQSIAKESGIEIHAISTGYTKGVNVGSPSIDVLEKPVVAIFVEGGVSSAEAGETWHLLDQRFEIPATLLPVDRSGSVDLSRYNVIVMPNGNYNSLGKSGADKLKDWVSSGGTLIARGYALTWLNNNGIGSFSFKNSKEEDTDTIQKSYADYSRATGAKVTGGAIFNAKLDITHPIGYGYTKPELYTFRNGNLFMEPAGNPYANPMVYTSSPLASGYVHPTNLEELKDTGAIRLAAQGRGKVIGFVDNPNFRAFWFGTNKLFMNAMFFGQTINSGTAR</sequence>
<dbReference type="Proteomes" id="UP000727490">
    <property type="component" value="Unassembled WGS sequence"/>
</dbReference>
<reference evidence="3 4" key="1">
    <citation type="journal article" date="2020" name="Syst. Appl. Microbiol.">
        <title>Arthrospiribacter ruber gen. nov., sp. nov., a novel bacterium isolated from Arthrospira cultures.</title>
        <authorList>
            <person name="Waleron M."/>
            <person name="Misztak A."/>
            <person name="Waleron M.M."/>
            <person name="Furmaniak M."/>
            <person name="Mrozik A."/>
            <person name="Waleron K."/>
        </authorList>
    </citation>
    <scope>NUCLEOTIDE SEQUENCE [LARGE SCALE GENOMIC DNA]</scope>
    <source>
        <strain evidence="3 4">DPMB0001</strain>
    </source>
</reference>
<dbReference type="GO" id="GO:0006508">
    <property type="term" value="P:proteolysis"/>
    <property type="evidence" value="ECO:0007669"/>
    <property type="project" value="InterPro"/>
</dbReference>
<evidence type="ECO:0000259" key="2">
    <source>
        <dbReference type="SMART" id="SM00631"/>
    </source>
</evidence>
<dbReference type="InterPro" id="IPR000834">
    <property type="entry name" value="Peptidase_M14"/>
</dbReference>